<comment type="caution">
    <text evidence="2">The sequence shown here is derived from an EMBL/GenBank/DDBJ whole genome shotgun (WGS) entry which is preliminary data.</text>
</comment>
<feature type="signal peptide" evidence="1">
    <location>
        <begin position="1"/>
        <end position="20"/>
    </location>
</feature>
<keyword evidence="1" id="KW-0732">Signal</keyword>
<sequence length="142" mass="15448">MGFSFQLFIVIHLFPLRAISEPTTTTTTTAPPKPTPIYIDHIPGYATLSSCAEVPLSSLVRDMWNGCGGGSDLTSYSCFCTDSYSKFRWDISTSVKRNCPSLPTQVTSAVAVFEEYCASGTTQLRLVTAKSTLERQTSSGEI</sequence>
<proteinExistence type="predicted"/>
<dbReference type="AlphaFoldDB" id="A0AAJ0B804"/>
<protein>
    <recommendedName>
        <fullName evidence="4">Extracellular membrane protein CFEM domain-containing protein</fullName>
    </recommendedName>
</protein>
<dbReference type="Proteomes" id="UP001239445">
    <property type="component" value="Unassembled WGS sequence"/>
</dbReference>
<evidence type="ECO:0000313" key="2">
    <source>
        <dbReference type="EMBL" id="KAK1751101.1"/>
    </source>
</evidence>
<accession>A0AAJ0B804</accession>
<evidence type="ECO:0000313" key="3">
    <source>
        <dbReference type="Proteomes" id="UP001239445"/>
    </source>
</evidence>
<name>A0AAJ0B804_9PEZI</name>
<gene>
    <name evidence="2" type="ORF">QBC47DRAFT_406357</name>
</gene>
<evidence type="ECO:0008006" key="4">
    <source>
        <dbReference type="Google" id="ProtNLM"/>
    </source>
</evidence>
<keyword evidence="3" id="KW-1185">Reference proteome</keyword>
<feature type="chain" id="PRO_5042570979" description="Extracellular membrane protein CFEM domain-containing protein" evidence="1">
    <location>
        <begin position="21"/>
        <end position="142"/>
    </location>
</feature>
<dbReference type="EMBL" id="MU839843">
    <property type="protein sequence ID" value="KAK1751101.1"/>
    <property type="molecule type" value="Genomic_DNA"/>
</dbReference>
<organism evidence="2 3">
    <name type="scientific">Echria macrotheca</name>
    <dbReference type="NCBI Taxonomy" id="438768"/>
    <lineage>
        <taxon>Eukaryota</taxon>
        <taxon>Fungi</taxon>
        <taxon>Dikarya</taxon>
        <taxon>Ascomycota</taxon>
        <taxon>Pezizomycotina</taxon>
        <taxon>Sordariomycetes</taxon>
        <taxon>Sordariomycetidae</taxon>
        <taxon>Sordariales</taxon>
        <taxon>Schizotheciaceae</taxon>
        <taxon>Echria</taxon>
    </lineage>
</organism>
<evidence type="ECO:0000256" key="1">
    <source>
        <dbReference type="SAM" id="SignalP"/>
    </source>
</evidence>
<reference evidence="2" key="1">
    <citation type="submission" date="2023-06" db="EMBL/GenBank/DDBJ databases">
        <title>Genome-scale phylogeny and comparative genomics of the fungal order Sordariales.</title>
        <authorList>
            <consortium name="Lawrence Berkeley National Laboratory"/>
            <person name="Hensen N."/>
            <person name="Bonometti L."/>
            <person name="Westerberg I."/>
            <person name="Brannstrom I.O."/>
            <person name="Guillou S."/>
            <person name="Cros-Aarteil S."/>
            <person name="Calhoun S."/>
            <person name="Haridas S."/>
            <person name="Kuo A."/>
            <person name="Mondo S."/>
            <person name="Pangilinan J."/>
            <person name="Riley R."/>
            <person name="Labutti K."/>
            <person name="Andreopoulos B."/>
            <person name="Lipzen A."/>
            <person name="Chen C."/>
            <person name="Yanf M."/>
            <person name="Daum C."/>
            <person name="Ng V."/>
            <person name="Clum A."/>
            <person name="Steindorff A."/>
            <person name="Ohm R."/>
            <person name="Martin F."/>
            <person name="Silar P."/>
            <person name="Natvig D."/>
            <person name="Lalanne C."/>
            <person name="Gautier V."/>
            <person name="Ament-Velasquez S.L."/>
            <person name="Kruys A."/>
            <person name="Hutchinson M.I."/>
            <person name="Powell A.J."/>
            <person name="Barry K."/>
            <person name="Miller A.N."/>
            <person name="Grigoriev I.V."/>
            <person name="Debuchy R."/>
            <person name="Gladieux P."/>
            <person name="Thoren M.H."/>
            <person name="Johannesson H."/>
        </authorList>
    </citation>
    <scope>NUCLEOTIDE SEQUENCE</scope>
    <source>
        <strain evidence="2">PSN4</strain>
    </source>
</reference>